<dbReference type="InterPro" id="IPR042201">
    <property type="entry name" value="FH2_Formin_sf"/>
</dbReference>
<feature type="domain" description="FH2" evidence="4">
    <location>
        <begin position="39"/>
        <end position="447"/>
    </location>
</feature>
<keyword evidence="1" id="KW-0175">Coiled coil</keyword>
<dbReference type="GO" id="GO:0030041">
    <property type="term" value="P:actin filament polymerization"/>
    <property type="evidence" value="ECO:0007669"/>
    <property type="project" value="TreeGrafter"/>
</dbReference>
<evidence type="ECO:0000256" key="1">
    <source>
        <dbReference type="SAM" id="Coils"/>
    </source>
</evidence>
<dbReference type="InterPro" id="IPR015425">
    <property type="entry name" value="FH2_Formin"/>
</dbReference>
<name>A0A7J7IUM3_BUGNE</name>
<keyword evidence="6" id="KW-1185">Reference proteome</keyword>
<dbReference type="EMBL" id="VXIV02003375">
    <property type="protein sequence ID" value="KAF6017623.1"/>
    <property type="molecule type" value="Genomic_DNA"/>
</dbReference>
<dbReference type="Gene3D" id="6.10.30.30">
    <property type="match status" value="1"/>
</dbReference>
<feature type="coiled-coil region" evidence="1">
    <location>
        <begin position="424"/>
        <end position="465"/>
    </location>
</feature>
<feature type="region of interest" description="Disordered" evidence="2">
    <location>
        <begin position="489"/>
        <end position="554"/>
    </location>
</feature>
<organism evidence="5 6">
    <name type="scientific">Bugula neritina</name>
    <name type="common">Brown bryozoan</name>
    <name type="synonym">Sertularia neritina</name>
    <dbReference type="NCBI Taxonomy" id="10212"/>
    <lineage>
        <taxon>Eukaryota</taxon>
        <taxon>Metazoa</taxon>
        <taxon>Spiralia</taxon>
        <taxon>Lophotrochozoa</taxon>
        <taxon>Bryozoa</taxon>
        <taxon>Gymnolaemata</taxon>
        <taxon>Cheilostomatida</taxon>
        <taxon>Flustrina</taxon>
        <taxon>Buguloidea</taxon>
        <taxon>Bugulidae</taxon>
        <taxon>Bugula</taxon>
    </lineage>
</organism>
<accession>A0A7J7IUM3</accession>
<dbReference type="Pfam" id="PF02181">
    <property type="entry name" value="FH2"/>
    <property type="match status" value="1"/>
</dbReference>
<dbReference type="InterPro" id="IPR014767">
    <property type="entry name" value="DAD_dom"/>
</dbReference>
<dbReference type="GO" id="GO:0005884">
    <property type="term" value="C:actin filament"/>
    <property type="evidence" value="ECO:0007669"/>
    <property type="project" value="TreeGrafter"/>
</dbReference>
<dbReference type="AlphaFoldDB" id="A0A7J7IUM3"/>
<feature type="domain" description="DAD" evidence="3">
    <location>
        <begin position="468"/>
        <end position="503"/>
    </location>
</feature>
<dbReference type="SMART" id="SM00498">
    <property type="entry name" value="FH2"/>
    <property type="match status" value="1"/>
</dbReference>
<feature type="compositionally biased region" description="Polar residues" evidence="2">
    <location>
        <begin position="510"/>
        <end position="520"/>
    </location>
</feature>
<comment type="caution">
    <text evidence="5">The sequence shown here is derived from an EMBL/GenBank/DDBJ whole genome shotgun (WGS) entry which is preliminary data.</text>
</comment>
<evidence type="ECO:0000259" key="4">
    <source>
        <dbReference type="PROSITE" id="PS51444"/>
    </source>
</evidence>
<evidence type="ECO:0000256" key="2">
    <source>
        <dbReference type="SAM" id="MobiDB-lite"/>
    </source>
</evidence>
<dbReference type="PROSITE" id="PS51444">
    <property type="entry name" value="FH2"/>
    <property type="match status" value="1"/>
</dbReference>
<dbReference type="SUPFAM" id="SSF101447">
    <property type="entry name" value="Formin homology 2 domain (FH2 domain)"/>
    <property type="match status" value="1"/>
</dbReference>
<protein>
    <submittedName>
        <fullName evidence="5">DIAPH1</fullName>
    </submittedName>
</protein>
<sequence>MGPPPPPGMGPPPPPGAPPFGAPRMPAFGGPAIPSFIKPKKKYVQDQPTKRANWNPIKPQDISEDAFWAQANEDSLADDDLFATLKTRFSSKPLSKKNAEDGSAESVKSSESSKKSRKAKQLRVLDGKQGQSLSILLGSVKVPYKEIKRRILAVDEESLSQTLVEQLIKSLPEADAMKNIAELQPEFDDLAEPEQFCVVMSSVKRLTPRLNSILFKMKFDDLVNDIKPDIVSATAACEEVKQSGKFKKLLELVLLIGNYMNAGSKKEQTLGFEMNFLTKLENTKSQDQKQTLLHFLAQTVESKFPDILTYADELMHIDQAARVSDEMLQKNLTQMSKALKQMEIDIKNVQNQRSAAEPDDKFAEVMSEFAASAGETFTVLQQMYEKMQTLYKGLSKYYVFDVKKYSLEEFFSDIKAFKEKFYQALKDNQKLRETEEKIRRVKEAKEKADREKEEKMARKKKLIDLSQDDDQEGVMDNLLDALQKGTAFNVREGGRKRTPRTTGAERRAQLQKSRSRSQVANADGREIEADGNSSIINSLAETPRRPERKKKTRPACVSILANSMMPEEFEEMKGDDLLNRMKGF</sequence>
<feature type="compositionally biased region" description="Low complexity" evidence="2">
    <location>
        <begin position="22"/>
        <end position="32"/>
    </location>
</feature>
<dbReference type="PANTHER" id="PTHR45691:SF6">
    <property type="entry name" value="PROTEIN DIAPHANOUS"/>
    <property type="match status" value="1"/>
</dbReference>
<evidence type="ECO:0000313" key="6">
    <source>
        <dbReference type="Proteomes" id="UP000593567"/>
    </source>
</evidence>
<dbReference type="InterPro" id="IPR051412">
    <property type="entry name" value="Formin_Homology_Diaphanous_sf"/>
</dbReference>
<dbReference type="Proteomes" id="UP000593567">
    <property type="component" value="Unassembled WGS sequence"/>
</dbReference>
<dbReference type="Gene3D" id="1.20.58.2220">
    <property type="entry name" value="Formin, FH2 domain"/>
    <property type="match status" value="1"/>
</dbReference>
<feature type="compositionally biased region" description="Pro residues" evidence="2">
    <location>
        <begin position="1"/>
        <end position="21"/>
    </location>
</feature>
<feature type="region of interest" description="Disordered" evidence="2">
    <location>
        <begin position="1"/>
        <end position="60"/>
    </location>
</feature>
<dbReference type="PROSITE" id="PS51231">
    <property type="entry name" value="DAD"/>
    <property type="match status" value="1"/>
</dbReference>
<feature type="region of interest" description="Disordered" evidence="2">
    <location>
        <begin position="92"/>
        <end position="123"/>
    </location>
</feature>
<dbReference type="Gene3D" id="1.20.58.630">
    <property type="match status" value="1"/>
</dbReference>
<gene>
    <name evidence="5" type="ORF">EB796_024104</name>
</gene>
<proteinExistence type="predicted"/>
<dbReference type="OrthoDB" id="1104827at2759"/>
<feature type="compositionally biased region" description="Polar residues" evidence="2">
    <location>
        <begin position="531"/>
        <end position="540"/>
    </location>
</feature>
<evidence type="ECO:0000259" key="3">
    <source>
        <dbReference type="PROSITE" id="PS51231"/>
    </source>
</evidence>
<evidence type="ECO:0000313" key="5">
    <source>
        <dbReference type="EMBL" id="KAF6017623.1"/>
    </source>
</evidence>
<reference evidence="5" key="1">
    <citation type="submission" date="2020-06" db="EMBL/GenBank/DDBJ databases">
        <title>Draft genome of Bugula neritina, a colonial animal packing powerful symbionts and potential medicines.</title>
        <authorList>
            <person name="Rayko M."/>
        </authorList>
    </citation>
    <scope>NUCLEOTIDE SEQUENCE [LARGE SCALE GENOMIC DNA]</scope>
    <source>
        <strain evidence="5">Kwan_BN1</strain>
    </source>
</reference>
<dbReference type="PANTHER" id="PTHR45691">
    <property type="entry name" value="PROTEIN DIAPHANOUS"/>
    <property type="match status" value="1"/>
</dbReference>